<sequence>MTDRWIDVHSVTCALCGELADERETLSWDAFDEPAPGASSTMLETAHALVATVGSGEAHASCFEFAERNGVLAALEVLRSDSP</sequence>
<name>A0A2I8VR06_9EURY</name>
<reference evidence="1 2" key="1">
    <citation type="submission" date="2018-01" db="EMBL/GenBank/DDBJ databases">
        <title>Complete genome sequence of Salinigranum rubrum GX10T, an extremely halophilic archaeon isolated from a marine solar saltern.</title>
        <authorList>
            <person name="Han S."/>
        </authorList>
    </citation>
    <scope>NUCLEOTIDE SEQUENCE [LARGE SCALE GENOMIC DNA]</scope>
    <source>
        <strain evidence="1 2">GX10</strain>
        <plasmid evidence="2">Plasmid unnamed2</plasmid>
    </source>
</reference>
<keyword evidence="2" id="KW-1185">Reference proteome</keyword>
<protein>
    <submittedName>
        <fullName evidence="1">Uncharacterized protein</fullName>
    </submittedName>
</protein>
<keyword evidence="1" id="KW-0614">Plasmid</keyword>
<geneLocation type="plasmid" evidence="1">
    <name>unnamed2</name>
</geneLocation>
<dbReference type="KEGG" id="srub:C2R22_22650"/>
<dbReference type="RefSeq" id="WP_103428036.1">
    <property type="nucleotide sequence ID" value="NZ_CP026311.1"/>
</dbReference>
<proteinExistence type="predicted"/>
<dbReference type="OrthoDB" id="345933at2157"/>
<evidence type="ECO:0000313" key="1">
    <source>
        <dbReference type="EMBL" id="AUV84351.1"/>
    </source>
</evidence>
<accession>A0A2I8VR06</accession>
<dbReference type="GeneID" id="35594956"/>
<evidence type="ECO:0000313" key="2">
    <source>
        <dbReference type="Proteomes" id="UP000236584"/>
    </source>
</evidence>
<dbReference type="AlphaFoldDB" id="A0A2I8VR06"/>
<dbReference type="EMBL" id="CP026311">
    <property type="protein sequence ID" value="AUV84351.1"/>
    <property type="molecule type" value="Genomic_DNA"/>
</dbReference>
<gene>
    <name evidence="1" type="ORF">C2R22_22650</name>
</gene>
<organism evidence="1 2">
    <name type="scientific">Salinigranum rubrum</name>
    <dbReference type="NCBI Taxonomy" id="755307"/>
    <lineage>
        <taxon>Archaea</taxon>
        <taxon>Methanobacteriati</taxon>
        <taxon>Methanobacteriota</taxon>
        <taxon>Stenosarchaea group</taxon>
        <taxon>Halobacteria</taxon>
        <taxon>Halobacteriales</taxon>
        <taxon>Haloferacaceae</taxon>
        <taxon>Salinigranum</taxon>
    </lineage>
</organism>
<dbReference type="Proteomes" id="UP000236584">
    <property type="component" value="Plasmid unnamed2"/>
</dbReference>